<dbReference type="GO" id="GO:0016616">
    <property type="term" value="F:oxidoreductase activity, acting on the CH-OH group of donors, NAD or NADP as acceptor"/>
    <property type="evidence" value="ECO:0007669"/>
    <property type="project" value="TreeGrafter"/>
</dbReference>
<proteinExistence type="inferred from homology"/>
<dbReference type="Pfam" id="PF13561">
    <property type="entry name" value="adh_short_C2"/>
    <property type="match status" value="1"/>
</dbReference>
<evidence type="ECO:0000313" key="3">
    <source>
        <dbReference type="Proteomes" id="UP000218767"/>
    </source>
</evidence>
<sequence>MSGAKNNSNGRLVGKVAIIAGAASSMPGTGIGEATAVLFAREGAQLLIVNRSEAPAQQLCEQITNDGGTCAVFTGDVTKEDDVQRMIDTVMQLYGRLDVLFYNAGIGAPGTVVNVKQDVWDRAININLRGAMLTARHCIPRMIESGGGSIINVSTLGAVLGFKRGDTGFAAYTASKAGLIGLTLSTAADFATDGVRANCLVVGMVNTPTMEKFGEQARESRRLAVPLQTEGTAWDVAWSAVYLASDEARWITGVSLPVDGGQMSLREWPG</sequence>
<organism evidence="2 3">
    <name type="scientific">SAR86 cluster bacterium</name>
    <dbReference type="NCBI Taxonomy" id="2030880"/>
    <lineage>
        <taxon>Bacteria</taxon>
        <taxon>Pseudomonadati</taxon>
        <taxon>Pseudomonadota</taxon>
        <taxon>Gammaproteobacteria</taxon>
        <taxon>SAR86 cluster</taxon>
    </lineage>
</organism>
<dbReference type="Proteomes" id="UP000218767">
    <property type="component" value="Unassembled WGS sequence"/>
</dbReference>
<dbReference type="PANTHER" id="PTHR42760">
    <property type="entry name" value="SHORT-CHAIN DEHYDROGENASES/REDUCTASES FAMILY MEMBER"/>
    <property type="match status" value="1"/>
</dbReference>
<dbReference type="GO" id="GO:0048038">
    <property type="term" value="F:quinone binding"/>
    <property type="evidence" value="ECO:0007669"/>
    <property type="project" value="TreeGrafter"/>
</dbReference>
<accession>A0A2A4X3P3</accession>
<comment type="caution">
    <text evidence="2">The sequence shown here is derived from an EMBL/GenBank/DDBJ whole genome shotgun (WGS) entry which is preliminary data.</text>
</comment>
<dbReference type="InterPro" id="IPR036291">
    <property type="entry name" value="NAD(P)-bd_dom_sf"/>
</dbReference>
<dbReference type="FunFam" id="3.40.50.720:FF:000084">
    <property type="entry name" value="Short-chain dehydrogenase reductase"/>
    <property type="match status" value="1"/>
</dbReference>
<dbReference type="PRINTS" id="PR00081">
    <property type="entry name" value="GDHRDH"/>
</dbReference>
<reference evidence="3" key="1">
    <citation type="submission" date="2017-08" db="EMBL/GenBank/DDBJ databases">
        <title>A dynamic microbial community with high functional redundancy inhabits the cold, oxic subseafloor aquifer.</title>
        <authorList>
            <person name="Tully B.J."/>
            <person name="Wheat C.G."/>
            <person name="Glazer B.T."/>
            <person name="Huber J.A."/>
        </authorList>
    </citation>
    <scope>NUCLEOTIDE SEQUENCE [LARGE SCALE GENOMIC DNA]</scope>
</reference>
<dbReference type="PROSITE" id="PS00061">
    <property type="entry name" value="ADH_SHORT"/>
    <property type="match status" value="1"/>
</dbReference>
<name>A0A2A4X3P3_9GAMM</name>
<evidence type="ECO:0000256" key="1">
    <source>
        <dbReference type="ARBA" id="ARBA00006484"/>
    </source>
</evidence>
<evidence type="ECO:0008006" key="4">
    <source>
        <dbReference type="Google" id="ProtNLM"/>
    </source>
</evidence>
<dbReference type="CDD" id="cd05233">
    <property type="entry name" value="SDR_c"/>
    <property type="match status" value="1"/>
</dbReference>
<dbReference type="PANTHER" id="PTHR42760:SF122">
    <property type="entry name" value="NAD(P)-BINDING PROTEIN"/>
    <property type="match status" value="1"/>
</dbReference>
<dbReference type="AlphaFoldDB" id="A0A2A4X3P3"/>
<protein>
    <recommendedName>
        <fullName evidence="4">Short-chain dehydrogenase</fullName>
    </recommendedName>
</protein>
<dbReference type="SUPFAM" id="SSF51735">
    <property type="entry name" value="NAD(P)-binding Rossmann-fold domains"/>
    <property type="match status" value="1"/>
</dbReference>
<gene>
    <name evidence="2" type="ORF">COB20_09465</name>
</gene>
<evidence type="ECO:0000313" key="2">
    <source>
        <dbReference type="EMBL" id="PCI76901.1"/>
    </source>
</evidence>
<dbReference type="PRINTS" id="PR00080">
    <property type="entry name" value="SDRFAMILY"/>
</dbReference>
<dbReference type="GO" id="GO:0006633">
    <property type="term" value="P:fatty acid biosynthetic process"/>
    <property type="evidence" value="ECO:0007669"/>
    <property type="project" value="TreeGrafter"/>
</dbReference>
<dbReference type="EMBL" id="NVUL01000051">
    <property type="protein sequence ID" value="PCI76901.1"/>
    <property type="molecule type" value="Genomic_DNA"/>
</dbReference>
<dbReference type="InterPro" id="IPR002347">
    <property type="entry name" value="SDR_fam"/>
</dbReference>
<dbReference type="InterPro" id="IPR020904">
    <property type="entry name" value="Sc_DH/Rdtase_CS"/>
</dbReference>
<dbReference type="Gene3D" id="3.40.50.720">
    <property type="entry name" value="NAD(P)-binding Rossmann-like Domain"/>
    <property type="match status" value="1"/>
</dbReference>
<comment type="similarity">
    <text evidence="1">Belongs to the short-chain dehydrogenases/reductases (SDR) family.</text>
</comment>